<dbReference type="Pfam" id="PF01870">
    <property type="entry name" value="Hjc"/>
    <property type="match status" value="1"/>
</dbReference>
<dbReference type="GeneID" id="7170828"/>
<evidence type="ECO:0000256" key="4">
    <source>
        <dbReference type="ARBA" id="ARBA00022763"/>
    </source>
</evidence>
<accession>B8D4D0</accession>
<evidence type="ECO:0000313" key="13">
    <source>
        <dbReference type="Proteomes" id="UP000006903"/>
    </source>
</evidence>
<evidence type="ECO:0000256" key="11">
    <source>
        <dbReference type="HAMAP-Rule" id="MF_01490"/>
    </source>
</evidence>
<dbReference type="InterPro" id="IPR011856">
    <property type="entry name" value="tRNA_endonuc-like_dom_sf"/>
</dbReference>
<dbReference type="SUPFAM" id="SSF52980">
    <property type="entry name" value="Restriction endonuclease-like"/>
    <property type="match status" value="1"/>
</dbReference>
<keyword evidence="9 11" id="KW-0234">DNA repair</keyword>
<feature type="binding site" evidence="11">
    <location>
        <position position="42"/>
    </location>
    <ligand>
        <name>Mg(2+)</name>
        <dbReference type="ChEBI" id="CHEBI:18420"/>
    </ligand>
</feature>
<feature type="binding site" evidence="11">
    <location>
        <position position="55"/>
    </location>
    <ligand>
        <name>Mg(2+)</name>
        <dbReference type="ChEBI" id="CHEBI:18420"/>
    </ligand>
</feature>
<proteinExistence type="inferred from homology"/>
<evidence type="ECO:0000256" key="8">
    <source>
        <dbReference type="ARBA" id="ARBA00023172"/>
    </source>
</evidence>
<comment type="catalytic activity">
    <reaction evidence="10 11">
        <text>Endonucleolytic cleavage at a junction such as a reciprocal single-stranded crossover between two homologous DNA duplexes (Holliday junction).</text>
        <dbReference type="EC" id="3.1.21.10"/>
    </reaction>
</comment>
<evidence type="ECO:0000256" key="6">
    <source>
        <dbReference type="ARBA" id="ARBA00022842"/>
    </source>
</evidence>
<comment type="subunit">
    <text evidence="11">Homodimer.</text>
</comment>
<evidence type="ECO:0000256" key="3">
    <source>
        <dbReference type="ARBA" id="ARBA00022759"/>
    </source>
</evidence>
<evidence type="ECO:0000256" key="7">
    <source>
        <dbReference type="ARBA" id="ARBA00023125"/>
    </source>
</evidence>
<keyword evidence="1 11" id="KW-0540">Nuclease</keyword>
<keyword evidence="3 11" id="KW-0255">Endonuclease</keyword>
<dbReference type="EMBL" id="CP001140">
    <property type="protein sequence ID" value="ACL10961.1"/>
    <property type="molecule type" value="Genomic_DNA"/>
</dbReference>
<dbReference type="Proteomes" id="UP000006903">
    <property type="component" value="Chromosome"/>
</dbReference>
<dbReference type="AlphaFoldDB" id="B8D4D0"/>
<dbReference type="InterPro" id="IPR002732">
    <property type="entry name" value="Hjc"/>
</dbReference>
<organism evidence="12 13">
    <name type="scientific">Desulfurococcus amylolyticus (strain DSM 18924 / JCM 16383 / VKM B-2413 / 1221n)</name>
    <name type="common">Desulfurococcus kamchatkensis</name>
    <dbReference type="NCBI Taxonomy" id="490899"/>
    <lineage>
        <taxon>Archaea</taxon>
        <taxon>Thermoproteota</taxon>
        <taxon>Thermoprotei</taxon>
        <taxon>Desulfurococcales</taxon>
        <taxon>Desulfurococcaceae</taxon>
        <taxon>Desulfurococcus</taxon>
    </lineage>
</organism>
<evidence type="ECO:0000256" key="9">
    <source>
        <dbReference type="ARBA" id="ARBA00023204"/>
    </source>
</evidence>
<dbReference type="Gene3D" id="3.40.1350.10">
    <property type="match status" value="1"/>
</dbReference>
<dbReference type="NCBIfam" id="NF040854">
    <property type="entry name" value="Hol_resolv_Hjc"/>
    <property type="match status" value="1"/>
</dbReference>
<evidence type="ECO:0000256" key="10">
    <source>
        <dbReference type="ARBA" id="ARBA00029354"/>
    </source>
</evidence>
<gene>
    <name evidence="11" type="primary">hjc</name>
    <name evidence="12" type="ordered locus">DKAM_0635</name>
</gene>
<dbReference type="GO" id="GO:0008821">
    <property type="term" value="F:crossover junction DNA endonuclease activity"/>
    <property type="evidence" value="ECO:0007669"/>
    <property type="project" value="UniProtKB-UniRule"/>
</dbReference>
<keyword evidence="5 11" id="KW-0378">Hydrolase</keyword>
<dbReference type="GO" id="GO:0006310">
    <property type="term" value="P:DNA recombination"/>
    <property type="evidence" value="ECO:0007669"/>
    <property type="project" value="UniProtKB-UniRule"/>
</dbReference>
<comment type="similarity">
    <text evidence="11">Belongs to the Holliday junction resolvase Hjc family.</text>
</comment>
<evidence type="ECO:0000313" key="12">
    <source>
        <dbReference type="EMBL" id="ACL10961.1"/>
    </source>
</evidence>
<dbReference type="HAMAP" id="MF_01490">
    <property type="entry name" value="HJ_Resolv_Hjc"/>
    <property type="match status" value="1"/>
</dbReference>
<dbReference type="EC" id="3.1.21.10" evidence="11"/>
<dbReference type="STRING" id="490899.DKAM_0635"/>
<dbReference type="RefSeq" id="WP_012608302.1">
    <property type="nucleotide sequence ID" value="NC_011766.1"/>
</dbReference>
<dbReference type="InterPro" id="IPR014428">
    <property type="entry name" value="Hjc_arc"/>
</dbReference>
<dbReference type="InterPro" id="IPR011335">
    <property type="entry name" value="Restrct_endonuc-II-like"/>
</dbReference>
<comment type="cofactor">
    <cofactor evidence="11">
        <name>Mg(2+)</name>
        <dbReference type="ChEBI" id="CHEBI:18420"/>
    </cofactor>
    <text evidence="11">Binds 1 Mg(2+) ion per subunit.</text>
</comment>
<evidence type="ECO:0000256" key="2">
    <source>
        <dbReference type="ARBA" id="ARBA00022723"/>
    </source>
</evidence>
<dbReference type="GO" id="GO:0006281">
    <property type="term" value="P:DNA repair"/>
    <property type="evidence" value="ECO:0007669"/>
    <property type="project" value="UniProtKB-UniRule"/>
</dbReference>
<keyword evidence="6 11" id="KW-0460">Magnesium</keyword>
<name>B8D4D0_DESA1</name>
<dbReference type="GO" id="GO:0003677">
    <property type="term" value="F:DNA binding"/>
    <property type="evidence" value="ECO:0007669"/>
    <property type="project" value="UniProtKB-KW"/>
</dbReference>
<sequence>MSNRSRGFSHERDLVRRLWDHGFAVIRAPASGSRARHVKYPDIVAIYHGKIVAMEVKTIKEERTIYVRREQVEKLQEFSRRAGATPFIAVKFVGSGEWFLIPLEKLAGSEGGTFKIPVETVKNSLRLKALISMIKGDKSILDYTMR</sequence>
<feature type="active site" evidence="11">
    <location>
        <position position="31"/>
    </location>
</feature>
<evidence type="ECO:0000256" key="1">
    <source>
        <dbReference type="ARBA" id="ARBA00022722"/>
    </source>
</evidence>
<dbReference type="PANTHER" id="PTHR39651">
    <property type="entry name" value="HOLLIDAY JUNCTION RESOLVASE HJC"/>
    <property type="match status" value="1"/>
</dbReference>
<feature type="site" description="Transition state stabilizer" evidence="11">
    <location>
        <position position="57"/>
    </location>
</feature>
<dbReference type="CDD" id="cd00523">
    <property type="entry name" value="Holliday_junction_resolvase"/>
    <property type="match status" value="1"/>
</dbReference>
<keyword evidence="4 11" id="KW-0227">DNA damage</keyword>
<comment type="function">
    <text evidence="11">A structure-specific endonuclease that resolves Holliday junction (HJ) intermediates during genetic recombination. Cleaves 4-way DNA junctions introducing paired nicks in opposing strands, leaving a 5'-terminal phosphate and a 3'-terminal hydroxyl group that are subsequently ligated to produce recombinant products.</text>
</comment>
<dbReference type="GO" id="GO:0000287">
    <property type="term" value="F:magnesium ion binding"/>
    <property type="evidence" value="ECO:0007669"/>
    <property type="project" value="UniProtKB-UniRule"/>
</dbReference>
<keyword evidence="7 11" id="KW-0238">DNA-binding</keyword>
<dbReference type="PIRSF" id="PIRSF004985">
    <property type="entry name" value="Hlld_jn_rslvs_ar"/>
    <property type="match status" value="1"/>
</dbReference>
<dbReference type="HOGENOM" id="CLU_139546_1_0_2"/>
<dbReference type="eggNOG" id="arCOG00919">
    <property type="taxonomic scope" value="Archaea"/>
</dbReference>
<evidence type="ECO:0000256" key="5">
    <source>
        <dbReference type="ARBA" id="ARBA00022801"/>
    </source>
</evidence>
<feature type="binding site" evidence="11">
    <location>
        <position position="11"/>
    </location>
    <ligand>
        <name>Mg(2+)</name>
        <dbReference type="ChEBI" id="CHEBI:18420"/>
    </ligand>
</feature>
<protein>
    <recommendedName>
        <fullName evidence="11">Crossover junction endodeoxyribonuclease Hjc</fullName>
        <shortName evidence="11">Hjc</shortName>
        <ecNumber evidence="11">3.1.21.10</ecNumber>
    </recommendedName>
    <alternativeName>
        <fullName evidence="11">Holliday junction resolvase Hjc</fullName>
    </alternativeName>
</protein>
<reference evidence="12 13" key="1">
    <citation type="journal article" date="2009" name="J. Bacteriol.">
        <title>Complete genome sequence of the anaerobic, protein-degrading hyperthermophilic crenarchaeon Desulfurococcus kamchatkensis.</title>
        <authorList>
            <person name="Ravin N.V."/>
            <person name="Mardanov A.V."/>
            <person name="Beletsky A.V."/>
            <person name="Kublanov I.V."/>
            <person name="Kolganova T.V."/>
            <person name="Lebedinsky A.V."/>
            <person name="Chernyh N.A."/>
            <person name="Bonch-Osmolovskaya E.A."/>
            <person name="Skryabin K.G."/>
        </authorList>
    </citation>
    <scope>NUCLEOTIDE SEQUENCE [LARGE SCALE GENOMIC DNA]</scope>
    <source>
        <strain evidence="13">DSM 18924 / JCM 16383 / VKM B-2413 / 1221n</strain>
    </source>
</reference>
<dbReference type="KEGG" id="dka:DKAM_0635"/>
<keyword evidence="8 11" id="KW-0233">DNA recombination</keyword>
<dbReference type="PANTHER" id="PTHR39651:SF1">
    <property type="entry name" value="HOLLIDAY JUNCTION RESOLVASE HJC"/>
    <property type="match status" value="1"/>
</dbReference>
<keyword evidence="2 11" id="KW-0479">Metal-binding</keyword>